<dbReference type="GO" id="GO:0005524">
    <property type="term" value="F:ATP binding"/>
    <property type="evidence" value="ECO:0007669"/>
    <property type="project" value="UniProtKB-UniRule"/>
</dbReference>
<evidence type="ECO:0000256" key="14">
    <source>
        <dbReference type="SAM" id="MobiDB-lite"/>
    </source>
</evidence>
<dbReference type="GO" id="GO:0016192">
    <property type="term" value="P:vesicle-mediated transport"/>
    <property type="evidence" value="ECO:0007669"/>
    <property type="project" value="InterPro"/>
</dbReference>
<evidence type="ECO:0000256" key="5">
    <source>
        <dbReference type="ARBA" id="ARBA00022553"/>
    </source>
</evidence>
<dbReference type="Gene3D" id="3.40.50.1910">
    <property type="match status" value="1"/>
</dbReference>
<dbReference type="Gene3D" id="1.25.40.850">
    <property type="match status" value="1"/>
</dbReference>
<dbReference type="Gene3D" id="3.90.830.10">
    <property type="entry name" value="Syntaxin Binding Protein 1, Chain A, domain 2"/>
    <property type="match status" value="1"/>
</dbReference>
<evidence type="ECO:0000256" key="4">
    <source>
        <dbReference type="ARBA" id="ARBA00022527"/>
    </source>
</evidence>
<feature type="binding site" evidence="13">
    <location>
        <position position="694"/>
    </location>
    <ligand>
        <name>ATP</name>
        <dbReference type="ChEBI" id="CHEBI:30616"/>
    </ligand>
</feature>
<dbReference type="EC" id="2.7.11.17" evidence="3"/>
<keyword evidence="8" id="KW-0418">Kinase</keyword>
<evidence type="ECO:0000256" key="12">
    <source>
        <dbReference type="ARBA" id="ARBA00047430"/>
    </source>
</evidence>
<dbReference type="FunFam" id="1.10.510.10:FF:000449">
    <property type="entry name" value="Calcium/calmodulin-dependent protein kinase"/>
    <property type="match status" value="1"/>
</dbReference>
<comment type="catalytic activity">
    <reaction evidence="12">
        <text>L-seryl-[protein] + ATP = O-phospho-L-seryl-[protein] + ADP + H(+)</text>
        <dbReference type="Rhea" id="RHEA:17989"/>
        <dbReference type="Rhea" id="RHEA-COMP:9863"/>
        <dbReference type="Rhea" id="RHEA-COMP:11604"/>
        <dbReference type="ChEBI" id="CHEBI:15378"/>
        <dbReference type="ChEBI" id="CHEBI:29999"/>
        <dbReference type="ChEBI" id="CHEBI:30616"/>
        <dbReference type="ChEBI" id="CHEBI:83421"/>
        <dbReference type="ChEBI" id="CHEBI:456216"/>
        <dbReference type="EC" id="2.7.11.17"/>
    </reaction>
</comment>
<comment type="similarity">
    <text evidence="2">Belongs to the STXBP/unc-18/SEC1 family.</text>
</comment>
<keyword evidence="9 13" id="KW-0067">ATP-binding</keyword>
<dbReference type="Gene3D" id="3.30.200.20">
    <property type="entry name" value="Phosphorylase Kinase, domain 1"/>
    <property type="match status" value="1"/>
</dbReference>
<comment type="similarity">
    <text evidence="1">Belongs to the protein kinase superfamily. CAMK Ser/Thr protein kinase family. CaMK subfamily.</text>
</comment>
<proteinExistence type="inferred from homology"/>
<evidence type="ECO:0000256" key="11">
    <source>
        <dbReference type="ARBA" id="ARBA00047307"/>
    </source>
</evidence>
<dbReference type="Pfam" id="PF00995">
    <property type="entry name" value="Sec1"/>
    <property type="match status" value="1"/>
</dbReference>
<dbReference type="InterPro" id="IPR000719">
    <property type="entry name" value="Prot_kinase_dom"/>
</dbReference>
<evidence type="ECO:0000313" key="17">
    <source>
        <dbReference type="Proteomes" id="UP000053095"/>
    </source>
</evidence>
<evidence type="ECO:0000259" key="15">
    <source>
        <dbReference type="PROSITE" id="PS50011"/>
    </source>
</evidence>
<evidence type="ECO:0000256" key="8">
    <source>
        <dbReference type="ARBA" id="ARBA00022777"/>
    </source>
</evidence>
<dbReference type="SUPFAM" id="SSF56815">
    <property type="entry name" value="Sec1/munc18-like (SM) proteins"/>
    <property type="match status" value="1"/>
</dbReference>
<reference evidence="17" key="1">
    <citation type="journal article" date="2015" name="Genome Announc.">
        <title>Draft genome sequence of Talaromyces cellulolyticus strain Y-94, a source of lignocellulosic biomass-degrading enzymes.</title>
        <authorList>
            <person name="Fujii T."/>
            <person name="Koike H."/>
            <person name="Sawayama S."/>
            <person name="Yano S."/>
            <person name="Inoue H."/>
        </authorList>
    </citation>
    <scope>NUCLEOTIDE SEQUENCE [LARGE SCALE GENOMIC DNA]</scope>
    <source>
        <strain evidence="17">Y-94</strain>
    </source>
</reference>
<evidence type="ECO:0000256" key="7">
    <source>
        <dbReference type="ARBA" id="ARBA00022741"/>
    </source>
</evidence>
<dbReference type="Gene3D" id="1.10.510.10">
    <property type="entry name" value="Transferase(Phosphotransferase) domain 1"/>
    <property type="match status" value="1"/>
</dbReference>
<dbReference type="Pfam" id="PF00069">
    <property type="entry name" value="Pkinase"/>
    <property type="match status" value="1"/>
</dbReference>
<dbReference type="FunFam" id="3.30.200.20:FF:000278">
    <property type="entry name" value="Calcium/calmodulin-dependent protein kinase II"/>
    <property type="match status" value="1"/>
</dbReference>
<keyword evidence="5" id="KW-0597">Phosphoprotein</keyword>
<dbReference type="PROSITE" id="PS00108">
    <property type="entry name" value="PROTEIN_KINASE_ST"/>
    <property type="match status" value="1"/>
</dbReference>
<evidence type="ECO:0000256" key="2">
    <source>
        <dbReference type="ARBA" id="ARBA00009884"/>
    </source>
</evidence>
<feature type="region of interest" description="Disordered" evidence="14">
    <location>
        <begin position="272"/>
        <end position="296"/>
    </location>
</feature>
<accession>A0A0B8N2P0</accession>
<dbReference type="InterPro" id="IPR043154">
    <property type="entry name" value="Sec-1-like_dom1"/>
</dbReference>
<evidence type="ECO:0000256" key="6">
    <source>
        <dbReference type="ARBA" id="ARBA00022679"/>
    </source>
</evidence>
<keyword evidence="10" id="KW-0112">Calmodulin-binding</keyword>
<dbReference type="PROSITE" id="PS00107">
    <property type="entry name" value="PROTEIN_KINASE_ATP"/>
    <property type="match status" value="1"/>
</dbReference>
<dbReference type="InterPro" id="IPR043155">
    <property type="entry name" value="VPS33_dom3b"/>
</dbReference>
<feature type="compositionally biased region" description="Polar residues" evidence="14">
    <location>
        <begin position="999"/>
        <end position="1022"/>
    </location>
</feature>
<dbReference type="SUPFAM" id="SSF56112">
    <property type="entry name" value="Protein kinase-like (PK-like)"/>
    <property type="match status" value="1"/>
</dbReference>
<dbReference type="InterPro" id="IPR036045">
    <property type="entry name" value="Sec1-like_sf"/>
</dbReference>
<evidence type="ECO:0000313" key="16">
    <source>
        <dbReference type="EMBL" id="GAM43446.1"/>
    </source>
</evidence>
<dbReference type="InterPro" id="IPR008271">
    <property type="entry name" value="Ser/Thr_kinase_AS"/>
</dbReference>
<comment type="catalytic activity">
    <reaction evidence="11">
        <text>L-threonyl-[protein] + ATP = O-phospho-L-threonyl-[protein] + ADP + H(+)</text>
        <dbReference type="Rhea" id="RHEA:46608"/>
        <dbReference type="Rhea" id="RHEA-COMP:11060"/>
        <dbReference type="Rhea" id="RHEA-COMP:11605"/>
        <dbReference type="ChEBI" id="CHEBI:15378"/>
        <dbReference type="ChEBI" id="CHEBI:30013"/>
        <dbReference type="ChEBI" id="CHEBI:30616"/>
        <dbReference type="ChEBI" id="CHEBI:61977"/>
        <dbReference type="ChEBI" id="CHEBI:456216"/>
        <dbReference type="EC" id="2.7.11.17"/>
    </reaction>
</comment>
<dbReference type="GO" id="GO:0004683">
    <property type="term" value="F:calcium/calmodulin-dependent protein kinase activity"/>
    <property type="evidence" value="ECO:0007669"/>
    <property type="project" value="UniProtKB-EC"/>
</dbReference>
<evidence type="ECO:0000256" key="10">
    <source>
        <dbReference type="ARBA" id="ARBA00022860"/>
    </source>
</evidence>
<dbReference type="AlphaFoldDB" id="A0A0B8N2P0"/>
<evidence type="ECO:0000256" key="9">
    <source>
        <dbReference type="ARBA" id="ARBA00022840"/>
    </source>
</evidence>
<name>A0A0B8N2P0_TALPI</name>
<dbReference type="PROSITE" id="PS50011">
    <property type="entry name" value="PROTEIN_KINASE_DOM"/>
    <property type="match status" value="1"/>
</dbReference>
<protein>
    <recommendedName>
        <fullName evidence="3">calcium/calmodulin-dependent protein kinase</fullName>
        <ecNumber evidence="3">2.7.11.17</ecNumber>
    </recommendedName>
</protein>
<dbReference type="CDD" id="cd05117">
    <property type="entry name" value="STKc_CAMK"/>
    <property type="match status" value="1"/>
</dbReference>
<organism evidence="16 17">
    <name type="scientific">Talaromyces pinophilus</name>
    <name type="common">Penicillium pinophilum</name>
    <dbReference type="NCBI Taxonomy" id="128442"/>
    <lineage>
        <taxon>Eukaryota</taxon>
        <taxon>Fungi</taxon>
        <taxon>Dikarya</taxon>
        <taxon>Ascomycota</taxon>
        <taxon>Pezizomycotina</taxon>
        <taxon>Eurotiomycetes</taxon>
        <taxon>Eurotiomycetidae</taxon>
        <taxon>Eurotiales</taxon>
        <taxon>Trichocomaceae</taxon>
        <taxon>Talaromyces</taxon>
        <taxon>Talaromyces sect. Talaromyces</taxon>
    </lineage>
</organism>
<evidence type="ECO:0000256" key="13">
    <source>
        <dbReference type="PROSITE-ProRule" id="PRU10141"/>
    </source>
</evidence>
<keyword evidence="6" id="KW-0808">Transferase</keyword>
<dbReference type="InterPro" id="IPR027482">
    <property type="entry name" value="Sec1-like_dom2"/>
</dbReference>
<dbReference type="Gene3D" id="3.40.50.2060">
    <property type="match status" value="1"/>
</dbReference>
<feature type="region of interest" description="Disordered" evidence="14">
    <location>
        <begin position="965"/>
        <end position="1029"/>
    </location>
</feature>
<dbReference type="PANTHER" id="PTHR24347">
    <property type="entry name" value="SERINE/THREONINE-PROTEIN KINASE"/>
    <property type="match status" value="1"/>
</dbReference>
<gene>
    <name evidence="16" type="ORF">TCE0_050f18271</name>
</gene>
<dbReference type="Proteomes" id="UP000053095">
    <property type="component" value="Unassembled WGS sequence"/>
</dbReference>
<dbReference type="InterPro" id="IPR017441">
    <property type="entry name" value="Protein_kinase_ATP_BS"/>
</dbReference>
<dbReference type="EMBL" id="DF933846">
    <property type="protein sequence ID" value="GAM43446.1"/>
    <property type="molecule type" value="Genomic_DNA"/>
</dbReference>
<dbReference type="InterPro" id="IPR011009">
    <property type="entry name" value="Kinase-like_dom_sf"/>
</dbReference>
<dbReference type="SMART" id="SM00220">
    <property type="entry name" value="S_TKc"/>
    <property type="match status" value="1"/>
</dbReference>
<dbReference type="InterPro" id="IPR001619">
    <property type="entry name" value="Sec1-like"/>
</dbReference>
<feature type="domain" description="Protein kinase" evidence="15">
    <location>
        <begin position="663"/>
        <end position="918"/>
    </location>
</feature>
<sequence>MAPLPGNEADHLREKARRDLLNLLESVRGKKNLVISKDLAGPVGLFVKFSVLQDYGVDRVFLLENGNLDSSQRNVVFLVHAEKVNQVAQVAEQIKKLRQSSSVEHDISIFWVPRRTLVSDSILEEAGVTGDVNIADLPVYFLPLEQDVLSLELDTSFGDLYLHKNPGSIYLSAKGLMNIQRRHGYFPRITGKGDNARKLADLLIRMRKEVEAEQSSSPGPNYGNKLPSSSIEQLIIIDREVDFGTPLLTQLTYEGLIDEFVGIQNNQADVDTSIVGPATQPPQRSSTPAPASKPGLKRKIQLDSSDQLFGQLRDTNFAIVGDILNKVARRLESDYETRHSAQTTAELREFVNRLPAYQQEHQSLKIHTNLAEDIMRQTRSDIFRKVLEVQQSNAAGTDPSYQHSNISELIARDVPLKTILRLLCLESCMSGGLRAKDLDFFKREILQAYGYQHLLTFRALEKMELLQPRGSATAMLLPGAVGGAVAGTKTNYNSLRKNLRLVVEEVSEKDPNDISYVYSGFAPLSVRLVQCILQKSHMMSLIRGGFALSAAPNAQINTSSTSSPGWIGFEDIVKSARGSTFSIVQKGDEKAVRARQSLTSSGGGPGHQKTVYIMFLGGITFTEIAALRYVAAQEAATRKIIIFSGMLNKLQGQPESYEKKSLYRFGRTLGAGTYGIVREADSPQGKVAVKIILKKSVRGNEQMVYDEMELLQRLNHPHIVHFRDWFESRDKYYIVTELATGGELFDRICEYGKFTEKDASQTIRQVLDAVRYLHERNIVHRDLKPENLLYATAAVDSPLVLADFGIAKMLESPSDVLTSMAGSFGYAAPEVMLKEGHGKPADMWSLGVITYTLLCGYSPFRSENLSDLIEECRHGKIQFHERYWRDVSADAKEFINCLLTLDQNKRATADEALTHRWLKGDTASDHNLLPEIKAYMARAKLRRGIEIIKLANRIEALKMQEDDEEFNGADVPSNVGEAARQAVESRDTSDIVSAFPALSVTNPSGDVNDAETSSSQQPQEGATTKKRSLSRVARGDIFREIVLAKVRDAKQEQEAKTIEAEALARAEANK</sequence>
<evidence type="ECO:0000256" key="1">
    <source>
        <dbReference type="ARBA" id="ARBA00005354"/>
    </source>
</evidence>
<evidence type="ECO:0000256" key="3">
    <source>
        <dbReference type="ARBA" id="ARBA00012434"/>
    </source>
</evidence>
<dbReference type="InterPro" id="IPR043127">
    <property type="entry name" value="Sec-1-like_dom3a"/>
</dbReference>
<keyword evidence="7 13" id="KW-0547">Nucleotide-binding</keyword>
<keyword evidence="17" id="KW-1185">Reference proteome</keyword>
<dbReference type="GO" id="GO:0005516">
    <property type="term" value="F:calmodulin binding"/>
    <property type="evidence" value="ECO:0007669"/>
    <property type="project" value="UniProtKB-KW"/>
</dbReference>
<keyword evidence="4" id="KW-0723">Serine/threonine-protein kinase</keyword>